<keyword evidence="8" id="KW-0800">Toxin</keyword>
<evidence type="ECO:0000256" key="7">
    <source>
        <dbReference type="ARBA" id="ARBA00038093"/>
    </source>
</evidence>
<dbReference type="AlphaFoldDB" id="A0A0G0A4R7"/>
<evidence type="ECO:0000256" key="6">
    <source>
        <dbReference type="ARBA" id="ARBA00022842"/>
    </source>
</evidence>
<evidence type="ECO:0000256" key="4">
    <source>
        <dbReference type="ARBA" id="ARBA00022723"/>
    </source>
</evidence>
<dbReference type="InterPro" id="IPR002716">
    <property type="entry name" value="PIN_dom"/>
</dbReference>
<comment type="cofactor">
    <cofactor evidence="1 8">
        <name>Mg(2+)</name>
        <dbReference type="ChEBI" id="CHEBI:18420"/>
    </cofactor>
</comment>
<dbReference type="InterPro" id="IPR022907">
    <property type="entry name" value="VapC_family"/>
</dbReference>
<feature type="domain" description="PIN" evidence="9">
    <location>
        <begin position="6"/>
        <end position="122"/>
    </location>
</feature>
<comment type="function">
    <text evidence="8">Toxic component of a toxin-antitoxin (TA) system. An RNase.</text>
</comment>
<dbReference type="CDD" id="cd18741">
    <property type="entry name" value="PIN_VapC4-5_FitB-like"/>
    <property type="match status" value="1"/>
</dbReference>
<feature type="binding site" evidence="8">
    <location>
        <position position="97"/>
    </location>
    <ligand>
        <name>Mg(2+)</name>
        <dbReference type="ChEBI" id="CHEBI:18420"/>
    </ligand>
</feature>
<feature type="binding site" evidence="8">
    <location>
        <position position="9"/>
    </location>
    <ligand>
        <name>Mg(2+)</name>
        <dbReference type="ChEBI" id="CHEBI:18420"/>
    </ligand>
</feature>
<dbReference type="HAMAP" id="MF_00265">
    <property type="entry name" value="VapC_Nob1"/>
    <property type="match status" value="1"/>
</dbReference>
<evidence type="ECO:0000259" key="9">
    <source>
        <dbReference type="Pfam" id="PF01850"/>
    </source>
</evidence>
<dbReference type="EC" id="3.1.-.-" evidence="8"/>
<keyword evidence="2 8" id="KW-1277">Toxin-antitoxin system</keyword>
<dbReference type="GO" id="GO:0004540">
    <property type="term" value="F:RNA nuclease activity"/>
    <property type="evidence" value="ECO:0007669"/>
    <property type="project" value="InterPro"/>
</dbReference>
<evidence type="ECO:0000256" key="8">
    <source>
        <dbReference type="HAMAP-Rule" id="MF_00265"/>
    </source>
</evidence>
<keyword evidence="4 8" id="KW-0479">Metal-binding</keyword>
<dbReference type="SUPFAM" id="SSF88723">
    <property type="entry name" value="PIN domain-like"/>
    <property type="match status" value="1"/>
</dbReference>
<gene>
    <name evidence="8" type="primary">vapC</name>
    <name evidence="10" type="ORF">UR38_C0014G0006</name>
</gene>
<dbReference type="GO" id="GO:0000287">
    <property type="term" value="F:magnesium ion binding"/>
    <property type="evidence" value="ECO:0007669"/>
    <property type="project" value="UniProtKB-UniRule"/>
</dbReference>
<sequence>MGQMNYIFDTNIIIDALRQNKKARQLFVDFDGALDNLFISSITAFELFSGKSSKDTTQSERITKLLSHFTEIDLNWKISKLAGEIYRDKVKGLEVPDYIIAATAMEIGAQVVTLNKKHFTQIPNLMIYQL</sequence>
<keyword evidence="6 8" id="KW-0460">Magnesium</keyword>
<keyword evidence="3 8" id="KW-0540">Nuclease</keyword>
<dbReference type="Pfam" id="PF01850">
    <property type="entry name" value="PIN"/>
    <property type="match status" value="1"/>
</dbReference>
<evidence type="ECO:0000313" key="10">
    <source>
        <dbReference type="EMBL" id="KKP46101.1"/>
    </source>
</evidence>
<protein>
    <recommendedName>
        <fullName evidence="8">Ribonuclease VapC</fullName>
        <shortName evidence="8">RNase VapC</shortName>
        <ecNumber evidence="8">3.1.-.-</ecNumber>
    </recommendedName>
    <alternativeName>
        <fullName evidence="8">Toxin VapC</fullName>
    </alternativeName>
</protein>
<evidence type="ECO:0000256" key="2">
    <source>
        <dbReference type="ARBA" id="ARBA00022649"/>
    </source>
</evidence>
<reference evidence="10 11" key="1">
    <citation type="journal article" date="2015" name="Nature">
        <title>rRNA introns, odd ribosomes, and small enigmatic genomes across a large radiation of phyla.</title>
        <authorList>
            <person name="Brown C.T."/>
            <person name="Hug L.A."/>
            <person name="Thomas B.C."/>
            <person name="Sharon I."/>
            <person name="Castelle C.J."/>
            <person name="Singh A."/>
            <person name="Wilkins M.J."/>
            <person name="Williams K.H."/>
            <person name="Banfield J.F."/>
        </authorList>
    </citation>
    <scope>NUCLEOTIDE SEQUENCE [LARGE SCALE GENOMIC DNA]</scope>
</reference>
<dbReference type="Proteomes" id="UP000033995">
    <property type="component" value="Unassembled WGS sequence"/>
</dbReference>
<keyword evidence="5 8" id="KW-0378">Hydrolase</keyword>
<proteinExistence type="inferred from homology"/>
<name>A0A0G0A4R7_9BACT</name>
<comment type="similarity">
    <text evidence="7 8">Belongs to the PINc/VapC protein family.</text>
</comment>
<organism evidence="10 11">
    <name type="scientific">Candidatus Woesebacteria bacterium GW2011_GWA2_33_28</name>
    <dbReference type="NCBI Taxonomy" id="1618561"/>
    <lineage>
        <taxon>Bacteria</taxon>
        <taxon>Candidatus Woeseibacteriota</taxon>
    </lineage>
</organism>
<dbReference type="EMBL" id="LBOZ01000014">
    <property type="protein sequence ID" value="KKP46101.1"/>
    <property type="molecule type" value="Genomic_DNA"/>
</dbReference>
<dbReference type="PANTHER" id="PTHR33653">
    <property type="entry name" value="RIBONUCLEASE VAPC2"/>
    <property type="match status" value="1"/>
</dbReference>
<dbReference type="InterPro" id="IPR050556">
    <property type="entry name" value="Type_II_TA_system_RNase"/>
</dbReference>
<dbReference type="GO" id="GO:0016787">
    <property type="term" value="F:hydrolase activity"/>
    <property type="evidence" value="ECO:0007669"/>
    <property type="project" value="UniProtKB-KW"/>
</dbReference>
<evidence type="ECO:0000313" key="11">
    <source>
        <dbReference type="Proteomes" id="UP000033995"/>
    </source>
</evidence>
<dbReference type="InterPro" id="IPR029060">
    <property type="entry name" value="PIN-like_dom_sf"/>
</dbReference>
<evidence type="ECO:0000256" key="5">
    <source>
        <dbReference type="ARBA" id="ARBA00022801"/>
    </source>
</evidence>
<evidence type="ECO:0000256" key="1">
    <source>
        <dbReference type="ARBA" id="ARBA00001946"/>
    </source>
</evidence>
<dbReference type="PANTHER" id="PTHR33653:SF1">
    <property type="entry name" value="RIBONUCLEASE VAPC2"/>
    <property type="match status" value="1"/>
</dbReference>
<comment type="caution">
    <text evidence="10">The sequence shown here is derived from an EMBL/GenBank/DDBJ whole genome shotgun (WGS) entry which is preliminary data.</text>
</comment>
<dbReference type="GO" id="GO:0090729">
    <property type="term" value="F:toxin activity"/>
    <property type="evidence" value="ECO:0007669"/>
    <property type="project" value="UniProtKB-KW"/>
</dbReference>
<accession>A0A0G0A4R7</accession>
<dbReference type="Gene3D" id="3.40.50.1010">
    <property type="entry name" value="5'-nuclease"/>
    <property type="match status" value="1"/>
</dbReference>
<evidence type="ECO:0000256" key="3">
    <source>
        <dbReference type="ARBA" id="ARBA00022722"/>
    </source>
</evidence>